<dbReference type="InterPro" id="IPR027417">
    <property type="entry name" value="P-loop_NTPase"/>
</dbReference>
<evidence type="ECO:0000256" key="1">
    <source>
        <dbReference type="ARBA" id="ARBA00004202"/>
    </source>
</evidence>
<keyword evidence="7" id="KW-0067">ATP-binding</keyword>
<evidence type="ECO:0000256" key="9">
    <source>
        <dbReference type="ARBA" id="ARBA00023136"/>
    </source>
</evidence>
<dbReference type="SMART" id="SM00382">
    <property type="entry name" value="AAA"/>
    <property type="match status" value="2"/>
</dbReference>
<evidence type="ECO:0000313" key="11">
    <source>
        <dbReference type="EMBL" id="ADI14606.1"/>
    </source>
</evidence>
<dbReference type="eggNOG" id="COG1129">
    <property type="taxonomic scope" value="Bacteria"/>
</dbReference>
<name>D7CXK4_TRURR</name>
<dbReference type="SUPFAM" id="SSF52540">
    <property type="entry name" value="P-loop containing nucleoside triphosphate hydrolases"/>
    <property type="match status" value="2"/>
</dbReference>
<organism evidence="11 12">
    <name type="scientific">Truepera radiovictrix (strain DSM 17093 / CIP 108686 / LMG 22925 / RQ-24)</name>
    <dbReference type="NCBI Taxonomy" id="649638"/>
    <lineage>
        <taxon>Bacteria</taxon>
        <taxon>Thermotogati</taxon>
        <taxon>Deinococcota</taxon>
        <taxon>Deinococci</taxon>
        <taxon>Trueperales</taxon>
        <taxon>Trueperaceae</taxon>
        <taxon>Truepera</taxon>
    </lineage>
</organism>
<dbReference type="PROSITE" id="PS00211">
    <property type="entry name" value="ABC_TRANSPORTER_1"/>
    <property type="match status" value="1"/>
</dbReference>
<reference evidence="12" key="1">
    <citation type="submission" date="2010-05" db="EMBL/GenBank/DDBJ databases">
        <title>The complete genome of Truepera radiovictris DSM 17093.</title>
        <authorList>
            <consortium name="US DOE Joint Genome Institute (JGI-PGF)"/>
            <person name="Lucas S."/>
            <person name="Copeland A."/>
            <person name="Lapidus A."/>
            <person name="Glavina del Rio T."/>
            <person name="Dalin E."/>
            <person name="Tice H."/>
            <person name="Bruce D."/>
            <person name="Goodwin L."/>
            <person name="Pitluck S."/>
            <person name="Kyrpides N."/>
            <person name="Mavromatis K."/>
            <person name="Ovchinnikova G."/>
            <person name="Munk A.C."/>
            <person name="Detter J.C."/>
            <person name="Han C."/>
            <person name="Tapia R."/>
            <person name="Land M."/>
            <person name="Hauser L."/>
            <person name="Markowitz V."/>
            <person name="Cheng J.-F."/>
            <person name="Hugenholtz P."/>
            <person name="Woyke T."/>
            <person name="Wu D."/>
            <person name="Tindall B."/>
            <person name="Pomrenke H.G."/>
            <person name="Brambilla E."/>
            <person name="Klenk H.-P."/>
            <person name="Eisen J.A."/>
        </authorList>
    </citation>
    <scope>NUCLEOTIDE SEQUENCE [LARGE SCALE GENOMIC DNA]</scope>
    <source>
        <strain evidence="12">DSM 17093 / CIP 108686 / LMG 22925 / RQ-24</strain>
    </source>
</reference>
<sequence length="531" mass="58361">MTVELPNPLANTAAQPLLEMRAITKTFPGVRALHNVSLRVREGEIHALVGENGAGKSTLMKVLSGVYPHGSYEGEIRFRGQVRAFRNVRDSEALGIIIIHQELALVPLLSIAENLFLGHERARFGVIDWSQATLQARALLAKVGLDEAPDTPVAELGVGKQQLVEIAKALAKEVKLLILDEPTASLSESDSEALLKLLLEFKAQGITSVLISHKLNEVVKVADTITVLRDGEVVETLDARAGPVSEARIVRGMVGRELTQRYPPRTHRVGETLFEVRGWNVFHPVQRDRRVIHDASFYLRRGEVVGLAGLMGAGRTELAMSLFGRSYGRRVSGEVRLRGQVVDLSTVPKAIAQGVAYVTEDRKALGLILEQDIRHNLTLANLGAVAKGVVIDAPREVGVAHRYREELRIRCRSIEQEAVNLSGGNQQKVVLGKWLFAEPEVLLLDEPTRGVDVGAKFEIYTLINRLAAQGKAILLISSELPEVLGMSDRIYVMNEGRIVGEMDARSASQERIMREIVRLEDAPPDAREVPV</sequence>
<reference evidence="11 12" key="2">
    <citation type="journal article" date="2011" name="Stand. Genomic Sci.">
        <title>Complete genome sequence of Truepera radiovictrix type strain (RQ-24).</title>
        <authorList>
            <person name="Ivanova N."/>
            <person name="Rohde C."/>
            <person name="Munk C."/>
            <person name="Nolan M."/>
            <person name="Lucas S."/>
            <person name="Del Rio T.G."/>
            <person name="Tice H."/>
            <person name="Deshpande S."/>
            <person name="Cheng J.F."/>
            <person name="Tapia R."/>
            <person name="Han C."/>
            <person name="Goodwin L."/>
            <person name="Pitluck S."/>
            <person name="Liolios K."/>
            <person name="Mavromatis K."/>
            <person name="Mikhailova N."/>
            <person name="Pati A."/>
            <person name="Chen A."/>
            <person name="Palaniappan K."/>
            <person name="Land M."/>
            <person name="Hauser L."/>
            <person name="Chang Y.J."/>
            <person name="Jeffries C.D."/>
            <person name="Brambilla E."/>
            <person name="Rohde M."/>
            <person name="Goker M."/>
            <person name="Tindall B.J."/>
            <person name="Woyke T."/>
            <person name="Bristow J."/>
            <person name="Eisen J.A."/>
            <person name="Markowitz V."/>
            <person name="Hugenholtz P."/>
            <person name="Kyrpides N.C."/>
            <person name="Klenk H.P."/>
            <person name="Lapidus A."/>
        </authorList>
    </citation>
    <scope>NUCLEOTIDE SEQUENCE [LARGE SCALE GENOMIC DNA]</scope>
    <source>
        <strain evidence="12">DSM 17093 / CIP 108686 / LMG 22925 / RQ-24</strain>
    </source>
</reference>
<dbReference type="HOGENOM" id="CLU_000604_92_3_0"/>
<dbReference type="CDD" id="cd03215">
    <property type="entry name" value="ABC_Carb_Monos_II"/>
    <property type="match status" value="1"/>
</dbReference>
<dbReference type="Pfam" id="PF00005">
    <property type="entry name" value="ABC_tran"/>
    <property type="match status" value="2"/>
</dbReference>
<dbReference type="EMBL" id="CP002049">
    <property type="protein sequence ID" value="ADI14606.1"/>
    <property type="molecule type" value="Genomic_DNA"/>
</dbReference>
<dbReference type="InterPro" id="IPR003439">
    <property type="entry name" value="ABC_transporter-like_ATP-bd"/>
</dbReference>
<evidence type="ECO:0000313" key="12">
    <source>
        <dbReference type="Proteomes" id="UP000000379"/>
    </source>
</evidence>
<evidence type="ECO:0000256" key="8">
    <source>
        <dbReference type="ARBA" id="ARBA00022967"/>
    </source>
</evidence>
<evidence type="ECO:0000256" key="6">
    <source>
        <dbReference type="ARBA" id="ARBA00022741"/>
    </source>
</evidence>
<dbReference type="Gene3D" id="3.40.50.300">
    <property type="entry name" value="P-loop containing nucleotide triphosphate hydrolases"/>
    <property type="match status" value="2"/>
</dbReference>
<dbReference type="OrthoDB" id="9771863at2"/>
<evidence type="ECO:0000256" key="5">
    <source>
        <dbReference type="ARBA" id="ARBA00022737"/>
    </source>
</evidence>
<dbReference type="Proteomes" id="UP000000379">
    <property type="component" value="Chromosome"/>
</dbReference>
<dbReference type="FunFam" id="3.40.50.300:FF:000127">
    <property type="entry name" value="Ribose import ATP-binding protein RbsA"/>
    <property type="match status" value="1"/>
</dbReference>
<dbReference type="CDD" id="cd03216">
    <property type="entry name" value="ABC_Carb_Monos_I"/>
    <property type="match status" value="1"/>
</dbReference>
<dbReference type="GO" id="GO:0005886">
    <property type="term" value="C:plasma membrane"/>
    <property type="evidence" value="ECO:0007669"/>
    <property type="project" value="UniProtKB-SubCell"/>
</dbReference>
<feature type="domain" description="ABC transporter" evidence="10">
    <location>
        <begin position="276"/>
        <end position="520"/>
    </location>
</feature>
<dbReference type="KEGG" id="tra:Trad_1485"/>
<keyword evidence="8" id="KW-1278">Translocase</keyword>
<dbReference type="STRING" id="649638.Trad_1485"/>
<dbReference type="AlphaFoldDB" id="D7CXK4"/>
<keyword evidence="5" id="KW-0677">Repeat</keyword>
<keyword evidence="4" id="KW-0762">Sugar transport</keyword>
<dbReference type="NCBIfam" id="NF040905">
    <property type="entry name" value="GguA"/>
    <property type="match status" value="1"/>
</dbReference>
<keyword evidence="9" id="KW-0472">Membrane</keyword>
<keyword evidence="6" id="KW-0547">Nucleotide-binding</keyword>
<dbReference type="PANTHER" id="PTHR43790:SF1">
    <property type="entry name" value="XYLOSE IMPORT ATP-BINDING PROTEIN XYLG"/>
    <property type="match status" value="1"/>
</dbReference>
<keyword evidence="12" id="KW-1185">Reference proteome</keyword>
<comment type="subcellular location">
    <subcellularLocation>
        <location evidence="1">Cell membrane</location>
        <topology evidence="1">Peripheral membrane protein</topology>
    </subcellularLocation>
</comment>
<dbReference type="InterPro" id="IPR050107">
    <property type="entry name" value="ABC_carbohydrate_import_ATPase"/>
</dbReference>
<dbReference type="PROSITE" id="PS50893">
    <property type="entry name" value="ABC_TRANSPORTER_2"/>
    <property type="match status" value="2"/>
</dbReference>
<evidence type="ECO:0000256" key="3">
    <source>
        <dbReference type="ARBA" id="ARBA00022475"/>
    </source>
</evidence>
<keyword evidence="2" id="KW-0813">Transport</keyword>
<feature type="domain" description="ABC transporter" evidence="10">
    <location>
        <begin position="18"/>
        <end position="255"/>
    </location>
</feature>
<dbReference type="InterPro" id="IPR003593">
    <property type="entry name" value="AAA+_ATPase"/>
</dbReference>
<evidence type="ECO:0000256" key="4">
    <source>
        <dbReference type="ARBA" id="ARBA00022597"/>
    </source>
</evidence>
<evidence type="ECO:0000256" key="7">
    <source>
        <dbReference type="ARBA" id="ARBA00022840"/>
    </source>
</evidence>
<dbReference type="PANTHER" id="PTHR43790">
    <property type="entry name" value="CARBOHYDRATE TRANSPORT ATP-BINDING PROTEIN MG119-RELATED"/>
    <property type="match status" value="1"/>
</dbReference>
<keyword evidence="3" id="KW-1003">Cell membrane</keyword>
<evidence type="ECO:0000256" key="2">
    <source>
        <dbReference type="ARBA" id="ARBA00022448"/>
    </source>
</evidence>
<accession>D7CXK4</accession>
<evidence type="ECO:0000259" key="10">
    <source>
        <dbReference type="PROSITE" id="PS50893"/>
    </source>
</evidence>
<gene>
    <name evidence="11" type="ordered locus">Trad_1485</name>
</gene>
<dbReference type="InterPro" id="IPR053466">
    <property type="entry name" value="L-arabinose_ABC_transporter"/>
</dbReference>
<proteinExistence type="predicted"/>
<dbReference type="InterPro" id="IPR017871">
    <property type="entry name" value="ABC_transporter-like_CS"/>
</dbReference>
<dbReference type="GO" id="GO:0005524">
    <property type="term" value="F:ATP binding"/>
    <property type="evidence" value="ECO:0007669"/>
    <property type="project" value="UniProtKB-KW"/>
</dbReference>
<protein>
    <submittedName>
        <fullName evidence="11">ABC transporter related protein</fullName>
    </submittedName>
</protein>
<dbReference type="GO" id="GO:0016887">
    <property type="term" value="F:ATP hydrolysis activity"/>
    <property type="evidence" value="ECO:0007669"/>
    <property type="project" value="InterPro"/>
</dbReference>